<gene>
    <name evidence="7" type="ORF">BE08_21945</name>
</gene>
<dbReference type="GO" id="GO:0005524">
    <property type="term" value="F:ATP binding"/>
    <property type="evidence" value="ECO:0007669"/>
    <property type="project" value="UniProtKB-UniRule"/>
</dbReference>
<dbReference type="Gene3D" id="1.10.510.10">
    <property type="entry name" value="Transferase(Phosphotransferase) domain 1"/>
    <property type="match status" value="1"/>
</dbReference>
<feature type="non-terminal residue" evidence="7">
    <location>
        <position position="292"/>
    </location>
</feature>
<dbReference type="PROSITE" id="PS00108">
    <property type="entry name" value="PROTEIN_KINASE_ST"/>
    <property type="match status" value="1"/>
</dbReference>
<dbReference type="GO" id="GO:0004674">
    <property type="term" value="F:protein serine/threonine kinase activity"/>
    <property type="evidence" value="ECO:0007669"/>
    <property type="project" value="TreeGrafter"/>
</dbReference>
<dbReference type="InterPro" id="IPR008271">
    <property type="entry name" value="Ser/Thr_kinase_AS"/>
</dbReference>
<name>A0A150P0W7_SORCE</name>
<organism evidence="7 8">
    <name type="scientific">Sorangium cellulosum</name>
    <name type="common">Polyangium cellulosum</name>
    <dbReference type="NCBI Taxonomy" id="56"/>
    <lineage>
        <taxon>Bacteria</taxon>
        <taxon>Pseudomonadati</taxon>
        <taxon>Myxococcota</taxon>
        <taxon>Polyangia</taxon>
        <taxon>Polyangiales</taxon>
        <taxon>Polyangiaceae</taxon>
        <taxon>Sorangium</taxon>
    </lineage>
</organism>
<dbReference type="PROSITE" id="PS00107">
    <property type="entry name" value="PROTEIN_KINASE_ATP"/>
    <property type="match status" value="1"/>
</dbReference>
<evidence type="ECO:0000256" key="5">
    <source>
        <dbReference type="PROSITE-ProRule" id="PRU10141"/>
    </source>
</evidence>
<proteinExistence type="predicted"/>
<dbReference type="SUPFAM" id="SSF56112">
    <property type="entry name" value="Protein kinase-like (PK-like)"/>
    <property type="match status" value="1"/>
</dbReference>
<dbReference type="Proteomes" id="UP000075420">
    <property type="component" value="Unassembled WGS sequence"/>
</dbReference>
<dbReference type="SMART" id="SM00220">
    <property type="entry name" value="S_TKc"/>
    <property type="match status" value="1"/>
</dbReference>
<keyword evidence="4 5" id="KW-0067">ATP-binding</keyword>
<evidence type="ECO:0000259" key="6">
    <source>
        <dbReference type="PROSITE" id="PS50011"/>
    </source>
</evidence>
<feature type="domain" description="Protein kinase" evidence="6">
    <location>
        <begin position="14"/>
        <end position="276"/>
    </location>
</feature>
<dbReference type="InterPro" id="IPR000719">
    <property type="entry name" value="Prot_kinase_dom"/>
</dbReference>
<dbReference type="Gene3D" id="3.30.200.20">
    <property type="entry name" value="Phosphorylase Kinase, domain 1"/>
    <property type="match status" value="1"/>
</dbReference>
<dbReference type="InterPro" id="IPR017441">
    <property type="entry name" value="Protein_kinase_ATP_BS"/>
</dbReference>
<dbReference type="PANTHER" id="PTHR43289:SF6">
    <property type="entry name" value="SERINE_THREONINE-PROTEIN KINASE NEKL-3"/>
    <property type="match status" value="1"/>
</dbReference>
<feature type="binding site" evidence="5">
    <location>
        <position position="43"/>
    </location>
    <ligand>
        <name>ATP</name>
        <dbReference type="ChEBI" id="CHEBI:30616"/>
    </ligand>
</feature>
<evidence type="ECO:0000313" key="7">
    <source>
        <dbReference type="EMBL" id="KYF48554.1"/>
    </source>
</evidence>
<dbReference type="Pfam" id="PF00069">
    <property type="entry name" value="Pkinase"/>
    <property type="match status" value="1"/>
</dbReference>
<dbReference type="AlphaFoldDB" id="A0A150P0W7"/>
<comment type="caution">
    <text evidence="7">The sequence shown here is derived from an EMBL/GenBank/DDBJ whole genome shotgun (WGS) entry which is preliminary data.</text>
</comment>
<keyword evidence="2 5" id="KW-0547">Nucleotide-binding</keyword>
<evidence type="ECO:0000313" key="8">
    <source>
        <dbReference type="Proteomes" id="UP000075420"/>
    </source>
</evidence>
<keyword evidence="1" id="KW-0808">Transferase</keyword>
<keyword evidence="3 7" id="KW-0418">Kinase</keyword>
<reference evidence="7 8" key="1">
    <citation type="submission" date="2014-02" db="EMBL/GenBank/DDBJ databases">
        <title>The small core and large imbalanced accessory genome model reveals a collaborative survival strategy of Sorangium cellulosum strains in nature.</title>
        <authorList>
            <person name="Han K."/>
            <person name="Peng R."/>
            <person name="Blom J."/>
            <person name="Li Y.-Z."/>
        </authorList>
    </citation>
    <scope>NUCLEOTIDE SEQUENCE [LARGE SCALE GENOMIC DNA]</scope>
    <source>
        <strain evidence="7 8">So0157-25</strain>
    </source>
</reference>
<protein>
    <submittedName>
        <fullName evidence="7">Protein kinase</fullName>
    </submittedName>
</protein>
<accession>A0A150P0W7</accession>
<dbReference type="EMBL" id="JELY01003485">
    <property type="protein sequence ID" value="KYF48554.1"/>
    <property type="molecule type" value="Genomic_DNA"/>
</dbReference>
<dbReference type="InterPro" id="IPR011009">
    <property type="entry name" value="Kinase-like_dom_sf"/>
</dbReference>
<sequence>MRRYAPGDVLAGRYRLMELIGEGSMGAVWKARNLALNLDVALKLIRRDCPVPGAAARLLQEAQATARVSHRAAVRIFDLSATEEGEPFVVMELLHGRSLAQVLAESGPMSPISSVQLLLPVIGALSAAHGAGVVHRDVKPANIVLVRDGRRTIPKLIDFGIAFTATRAVGGGRDALVGSPAYMAPEQVRGGQESDARSDVWSVCVVLHELVSGRRPFGGPGSISIVHDVLRLDPPRPDAFEAHPRLWELVARGLSKAPEDRFPTMAALGRALAQWAIASGVSHDVTGASLVD</sequence>
<evidence type="ECO:0000256" key="2">
    <source>
        <dbReference type="ARBA" id="ARBA00022741"/>
    </source>
</evidence>
<evidence type="ECO:0000256" key="3">
    <source>
        <dbReference type="ARBA" id="ARBA00022777"/>
    </source>
</evidence>
<evidence type="ECO:0000256" key="4">
    <source>
        <dbReference type="ARBA" id="ARBA00022840"/>
    </source>
</evidence>
<dbReference type="PANTHER" id="PTHR43289">
    <property type="entry name" value="MITOGEN-ACTIVATED PROTEIN KINASE KINASE KINASE 20-RELATED"/>
    <property type="match status" value="1"/>
</dbReference>
<evidence type="ECO:0000256" key="1">
    <source>
        <dbReference type="ARBA" id="ARBA00022679"/>
    </source>
</evidence>
<dbReference type="PROSITE" id="PS50011">
    <property type="entry name" value="PROTEIN_KINASE_DOM"/>
    <property type="match status" value="1"/>
</dbReference>
<dbReference type="CDD" id="cd14014">
    <property type="entry name" value="STKc_PknB_like"/>
    <property type="match status" value="1"/>
</dbReference>